<proteinExistence type="predicted"/>
<dbReference type="PANTHER" id="PTHR21650">
    <property type="entry name" value="MEMBRALIN/KINETOCHORE PROTEIN NUF2"/>
    <property type="match status" value="1"/>
</dbReference>
<evidence type="ECO:0000313" key="2">
    <source>
        <dbReference type="EMBL" id="PCG67010.1"/>
    </source>
</evidence>
<name>A0A2A4J6E0_HELVI</name>
<feature type="region of interest" description="Disordered" evidence="1">
    <location>
        <begin position="91"/>
        <end position="186"/>
    </location>
</feature>
<organism evidence="2">
    <name type="scientific">Heliothis virescens</name>
    <name type="common">Tobacco budworm moth</name>
    <dbReference type="NCBI Taxonomy" id="7102"/>
    <lineage>
        <taxon>Eukaryota</taxon>
        <taxon>Metazoa</taxon>
        <taxon>Ecdysozoa</taxon>
        <taxon>Arthropoda</taxon>
        <taxon>Hexapoda</taxon>
        <taxon>Insecta</taxon>
        <taxon>Pterygota</taxon>
        <taxon>Neoptera</taxon>
        <taxon>Endopterygota</taxon>
        <taxon>Lepidoptera</taxon>
        <taxon>Glossata</taxon>
        <taxon>Ditrysia</taxon>
        <taxon>Noctuoidea</taxon>
        <taxon>Noctuidae</taxon>
        <taxon>Heliothinae</taxon>
        <taxon>Heliothis</taxon>
    </lineage>
</organism>
<dbReference type="AlphaFoldDB" id="A0A2A4J6E0"/>
<feature type="compositionally biased region" description="Low complexity" evidence="1">
    <location>
        <begin position="91"/>
        <end position="140"/>
    </location>
</feature>
<accession>A0A2A4J6E0</accession>
<evidence type="ECO:0000256" key="1">
    <source>
        <dbReference type="SAM" id="MobiDB-lite"/>
    </source>
</evidence>
<feature type="region of interest" description="Disordered" evidence="1">
    <location>
        <begin position="212"/>
        <end position="281"/>
    </location>
</feature>
<protein>
    <recommendedName>
        <fullName evidence="3">Membralin</fullName>
    </recommendedName>
</protein>
<dbReference type="GO" id="GO:0034976">
    <property type="term" value="P:response to endoplasmic reticulum stress"/>
    <property type="evidence" value="ECO:0007669"/>
    <property type="project" value="TreeGrafter"/>
</dbReference>
<gene>
    <name evidence="2" type="ORF">B5V51_6968</name>
</gene>
<dbReference type="EMBL" id="NWSH01003068">
    <property type="protein sequence ID" value="PCG67010.1"/>
    <property type="molecule type" value="Genomic_DNA"/>
</dbReference>
<evidence type="ECO:0008006" key="3">
    <source>
        <dbReference type="Google" id="ProtNLM"/>
    </source>
</evidence>
<sequence>MFVHRFFYLYHFSFYAYHYRFNGQYSSLALVTSWLFIQHSMLYFFHHYELPVILQQAQLQQLLLRTHRGMAGVMGLAGIAALASGAAYHDAPGTGTQATPPTAQSTTQTVQSTTQSTTQTSPSVSTAQTNTTHTGDVVTTRPADTAVETNTNSGGDSQESSLATRPTVDIRNTDKDNSVTPGGDADIKIEEIARKRESYSKFNVGNSNSVADETDHAVLPGGTNGNSTIVTDVKDETSTLDRRRNESIVDNSDDPPLVESSSPAETDRLAPRASPEADELD</sequence>
<feature type="compositionally biased region" description="Basic and acidic residues" evidence="1">
    <location>
        <begin position="232"/>
        <end position="247"/>
    </location>
</feature>
<dbReference type="GO" id="GO:0005783">
    <property type="term" value="C:endoplasmic reticulum"/>
    <property type="evidence" value="ECO:0007669"/>
    <property type="project" value="TreeGrafter"/>
</dbReference>
<reference evidence="2" key="1">
    <citation type="submission" date="2017-09" db="EMBL/GenBank/DDBJ databases">
        <title>Contemporary evolution of a Lepidopteran species, Heliothis virescens, in response to modern agricultural practices.</title>
        <authorList>
            <person name="Fritz M.L."/>
            <person name="Deyonke A.M."/>
            <person name="Papanicolaou A."/>
            <person name="Micinski S."/>
            <person name="Westbrook J."/>
            <person name="Gould F."/>
        </authorList>
    </citation>
    <scope>NUCLEOTIDE SEQUENCE [LARGE SCALE GENOMIC DNA]</scope>
    <source>
        <strain evidence="2">HvINT-</strain>
        <tissue evidence="2">Whole body</tissue>
    </source>
</reference>
<feature type="compositionally biased region" description="Polar residues" evidence="1">
    <location>
        <begin position="147"/>
        <end position="164"/>
    </location>
</feature>
<dbReference type="PANTHER" id="PTHR21650:SF4">
    <property type="entry name" value="MEMBRALIN"/>
    <property type="match status" value="1"/>
</dbReference>
<dbReference type="STRING" id="7102.A0A2A4J6E0"/>
<comment type="caution">
    <text evidence="2">The sequence shown here is derived from an EMBL/GenBank/DDBJ whole genome shotgun (WGS) entry which is preliminary data.</text>
</comment>
<dbReference type="GO" id="GO:1904294">
    <property type="term" value="P:positive regulation of ERAD pathway"/>
    <property type="evidence" value="ECO:0007669"/>
    <property type="project" value="TreeGrafter"/>
</dbReference>